<evidence type="ECO:0000313" key="3">
    <source>
        <dbReference type="EMBL" id="KIR46189.1"/>
    </source>
</evidence>
<evidence type="ECO:0000256" key="1">
    <source>
        <dbReference type="SAM" id="MobiDB-lite"/>
    </source>
</evidence>
<dbReference type="AlphaFoldDB" id="A0A0D0VI76"/>
<gene>
    <name evidence="3" type="ORF">I312_04733</name>
</gene>
<reference evidence="3" key="1">
    <citation type="submission" date="2015-01" db="EMBL/GenBank/DDBJ databases">
        <title>The Genome Sequence of Cryptococcus gattii CA1280.</title>
        <authorList>
            <consortium name="The Broad Institute Genomics Platform"/>
            <person name="Cuomo C."/>
            <person name="Litvintseva A."/>
            <person name="Chen Y."/>
            <person name="Heitman J."/>
            <person name="Sun S."/>
            <person name="Springer D."/>
            <person name="Dromer F."/>
            <person name="Young S."/>
            <person name="Zeng Q."/>
            <person name="Gargeya S."/>
            <person name="Abouelleil A."/>
            <person name="Alvarado L."/>
            <person name="Chapman S.B."/>
            <person name="Gainer-Dewar J."/>
            <person name="Goldberg J."/>
            <person name="Griggs A."/>
            <person name="Gujja S."/>
            <person name="Hansen M."/>
            <person name="Howarth C."/>
            <person name="Imamovic A."/>
            <person name="Larimer J."/>
            <person name="Murphy C."/>
            <person name="Naylor J."/>
            <person name="Pearson M."/>
            <person name="Priest M."/>
            <person name="Roberts A."/>
            <person name="Saif S."/>
            <person name="Shea T."/>
            <person name="Sykes S."/>
            <person name="Wortman J."/>
            <person name="Nusbaum C."/>
            <person name="Birren B."/>
        </authorList>
    </citation>
    <scope>NUCLEOTIDE SEQUENCE [LARGE SCALE GENOMIC DNA]</scope>
    <source>
        <strain evidence="3">CA1280</strain>
    </source>
</reference>
<feature type="region of interest" description="Disordered" evidence="1">
    <location>
        <begin position="122"/>
        <end position="154"/>
    </location>
</feature>
<dbReference type="HOGENOM" id="CLU_066895_0_0_1"/>
<protein>
    <submittedName>
        <fullName evidence="3">Uncharacterized protein</fullName>
    </submittedName>
</protein>
<proteinExistence type="predicted"/>
<name>A0A0D0VI76_CRYGA</name>
<keyword evidence="2" id="KW-1133">Transmembrane helix</keyword>
<dbReference type="EMBL" id="KN847985">
    <property type="protein sequence ID" value="KIR46189.1"/>
    <property type="molecule type" value="Genomic_DNA"/>
</dbReference>
<evidence type="ECO:0000256" key="2">
    <source>
        <dbReference type="SAM" id="Phobius"/>
    </source>
</evidence>
<organism evidence="3">
    <name type="scientific">Cryptococcus bacillisporus CA1280</name>
    <dbReference type="NCBI Taxonomy" id="1296109"/>
    <lineage>
        <taxon>Eukaryota</taxon>
        <taxon>Fungi</taxon>
        <taxon>Dikarya</taxon>
        <taxon>Basidiomycota</taxon>
        <taxon>Agaricomycotina</taxon>
        <taxon>Tremellomycetes</taxon>
        <taxon>Tremellales</taxon>
        <taxon>Cryptococcaceae</taxon>
        <taxon>Cryptococcus</taxon>
        <taxon>Cryptococcus gattii species complex</taxon>
    </lineage>
</organism>
<keyword evidence="2" id="KW-0812">Transmembrane</keyword>
<feature type="compositionally biased region" description="Low complexity" evidence="1">
    <location>
        <begin position="122"/>
        <end position="142"/>
    </location>
</feature>
<keyword evidence="2" id="KW-0472">Membrane</keyword>
<feature type="transmembrane region" description="Helical" evidence="2">
    <location>
        <begin position="221"/>
        <end position="239"/>
    </location>
</feature>
<feature type="compositionally biased region" description="Basic residues" evidence="1">
    <location>
        <begin position="1"/>
        <end position="12"/>
    </location>
</feature>
<accession>A0A0D0VI76</accession>
<dbReference type="OrthoDB" id="2576298at2759"/>
<feature type="region of interest" description="Disordered" evidence="1">
    <location>
        <begin position="1"/>
        <end position="38"/>
    </location>
</feature>
<sequence length="300" mass="32022">MRIPHRRGVSRKSSHDQPREKKRQLLGGEEVPDVATTTTIRYEEVNTLQSKEGAGEVGESMANTIVASASATKEESESLSSLISGATTRASTADAQATAPLNTAATVSLALASNGQLGSSVTSMTSSISSSKGSSIIASPSITGNEKGDRPTSSLAPAAISTRSETVTVAVPATSLVSAVHPIQVNTFPSDFPVETQTTSLVASAGRGYVFLPNDAFADSMLLFITFFFSFLILTILAIKLDKCLNRRRGGGKKDQVIREEMRWAEGREILERKIIWQGKMGGRGEREREMRGSGLKIQT</sequence>